<feature type="region of interest" description="Disordered" evidence="2">
    <location>
        <begin position="27"/>
        <end position="58"/>
    </location>
</feature>
<dbReference type="InterPro" id="IPR042001">
    <property type="entry name" value="Sortase_F"/>
</dbReference>
<feature type="transmembrane region" description="Helical" evidence="3">
    <location>
        <begin position="6"/>
        <end position="26"/>
    </location>
</feature>
<evidence type="ECO:0000313" key="5">
    <source>
        <dbReference type="Proteomes" id="UP000468735"/>
    </source>
</evidence>
<evidence type="ECO:0000256" key="2">
    <source>
        <dbReference type="SAM" id="MobiDB-lite"/>
    </source>
</evidence>
<dbReference type="EMBL" id="WBMT01000001">
    <property type="protein sequence ID" value="KAB2352645.1"/>
    <property type="molecule type" value="Genomic_DNA"/>
</dbReference>
<keyword evidence="3" id="KW-0812">Transmembrane</keyword>
<keyword evidence="3" id="KW-1133">Transmembrane helix</keyword>
<accession>A0A6H9ZAC9</accession>
<dbReference type="CDD" id="cd05829">
    <property type="entry name" value="Sortase_F"/>
    <property type="match status" value="1"/>
</dbReference>
<name>A0A6H9ZAC9_9ACTN</name>
<evidence type="ECO:0000256" key="1">
    <source>
        <dbReference type="ARBA" id="ARBA00022801"/>
    </source>
</evidence>
<dbReference type="InterPro" id="IPR005754">
    <property type="entry name" value="Sortase"/>
</dbReference>
<dbReference type="InterPro" id="IPR023365">
    <property type="entry name" value="Sortase_dom-sf"/>
</dbReference>
<dbReference type="Proteomes" id="UP000468735">
    <property type="component" value="Unassembled WGS sequence"/>
</dbReference>
<keyword evidence="1" id="KW-0378">Hydrolase</keyword>
<proteinExistence type="predicted"/>
<keyword evidence="5" id="KW-1185">Reference proteome</keyword>
<sequence>MGESNGGYLIAVGLAVFGAMAVGQGVKEPREQPDYRDQGGPRAIWNIPDGPELPASPPERLEIPEIGVDAPVMRLDKKDDGTVEVPPFEHSGHAGWYQRGPAPGSRGSAVVLGHYDDLDGAAVFYELHRLRPGARIRVLRRDGTKALFRVDAVEQIRKWDFPRDRVYGDVRYAGLRLVTCGGSYDKHERSYRDNVIVYAHLAGGR</sequence>
<dbReference type="SUPFAM" id="SSF63817">
    <property type="entry name" value="Sortase"/>
    <property type="match status" value="1"/>
</dbReference>
<dbReference type="RefSeq" id="WP_151557664.1">
    <property type="nucleotide sequence ID" value="NZ_WBMT01000001.1"/>
</dbReference>
<keyword evidence="3" id="KW-0472">Membrane</keyword>
<dbReference type="NCBIfam" id="NF033748">
    <property type="entry name" value="class_F_sortase"/>
    <property type="match status" value="1"/>
</dbReference>
<comment type="caution">
    <text evidence="4">The sequence shown here is derived from an EMBL/GenBank/DDBJ whole genome shotgun (WGS) entry which is preliminary data.</text>
</comment>
<evidence type="ECO:0000256" key="3">
    <source>
        <dbReference type="SAM" id="Phobius"/>
    </source>
</evidence>
<dbReference type="Pfam" id="PF04203">
    <property type="entry name" value="Sortase"/>
    <property type="match status" value="1"/>
</dbReference>
<evidence type="ECO:0000313" key="4">
    <source>
        <dbReference type="EMBL" id="KAB2352645.1"/>
    </source>
</evidence>
<protein>
    <submittedName>
        <fullName evidence="4">Class F sortase</fullName>
    </submittedName>
</protein>
<gene>
    <name evidence="4" type="ORF">F8566_03090</name>
</gene>
<dbReference type="Gene3D" id="2.40.260.10">
    <property type="entry name" value="Sortase"/>
    <property type="match status" value="1"/>
</dbReference>
<feature type="compositionally biased region" description="Basic and acidic residues" evidence="2">
    <location>
        <begin position="27"/>
        <end position="39"/>
    </location>
</feature>
<dbReference type="AlphaFoldDB" id="A0A6H9ZAC9"/>
<dbReference type="GO" id="GO:0016787">
    <property type="term" value="F:hydrolase activity"/>
    <property type="evidence" value="ECO:0007669"/>
    <property type="project" value="UniProtKB-KW"/>
</dbReference>
<organism evidence="4 5">
    <name type="scientific">Actinomadura rudentiformis</name>
    <dbReference type="NCBI Taxonomy" id="359158"/>
    <lineage>
        <taxon>Bacteria</taxon>
        <taxon>Bacillati</taxon>
        <taxon>Actinomycetota</taxon>
        <taxon>Actinomycetes</taxon>
        <taxon>Streptosporangiales</taxon>
        <taxon>Thermomonosporaceae</taxon>
        <taxon>Actinomadura</taxon>
    </lineage>
</organism>
<reference evidence="4 5" key="1">
    <citation type="submission" date="2019-09" db="EMBL/GenBank/DDBJ databases">
        <title>Actinomadura physcomitrii sp. nov., a novel actinomycete isolated from moss [Physcomitrium sphaericum (Ludw) Fuernr].</title>
        <authorList>
            <person name="Zhuang X."/>
            <person name="Liu C."/>
        </authorList>
    </citation>
    <scope>NUCLEOTIDE SEQUENCE [LARGE SCALE GENOMIC DNA]</scope>
    <source>
        <strain evidence="4 5">HMC1</strain>
    </source>
</reference>
<dbReference type="OrthoDB" id="525039at2"/>